<dbReference type="AlphaFoldDB" id="A0A2P5DM52"/>
<dbReference type="PANTHER" id="PTHR33790">
    <property type="entry name" value="OS05G0344200 PROTEIN"/>
    <property type="match status" value="1"/>
</dbReference>
<keyword evidence="3" id="KW-1185">Reference proteome</keyword>
<dbReference type="InterPro" id="IPR009818">
    <property type="entry name" value="PAM2_motif"/>
</dbReference>
<organism evidence="2 3">
    <name type="scientific">Parasponia andersonii</name>
    <name type="common">Sponia andersonii</name>
    <dbReference type="NCBI Taxonomy" id="3476"/>
    <lineage>
        <taxon>Eukaryota</taxon>
        <taxon>Viridiplantae</taxon>
        <taxon>Streptophyta</taxon>
        <taxon>Embryophyta</taxon>
        <taxon>Tracheophyta</taxon>
        <taxon>Spermatophyta</taxon>
        <taxon>Magnoliopsida</taxon>
        <taxon>eudicotyledons</taxon>
        <taxon>Gunneridae</taxon>
        <taxon>Pentapetalae</taxon>
        <taxon>rosids</taxon>
        <taxon>fabids</taxon>
        <taxon>Rosales</taxon>
        <taxon>Cannabaceae</taxon>
        <taxon>Parasponia</taxon>
    </lineage>
</organism>
<dbReference type="Pfam" id="PF07145">
    <property type="entry name" value="PAM2"/>
    <property type="match status" value="1"/>
</dbReference>
<dbReference type="STRING" id="3476.A0A2P5DM52"/>
<evidence type="ECO:0000313" key="2">
    <source>
        <dbReference type="EMBL" id="PON74371.1"/>
    </source>
</evidence>
<sequence>MALFSERRSSLNPNAPLFVPAALRQVEDFSPEWWELVQTSPWFRDYWLSQNQEEDFDGSDNAYSDDDAFDIDDMAEDAFDLGAGEGFSIQDVDLEKTSPTYEAKEQTELSPAAHKNQSQMVVKAILPKSSKENWPKWEAVPVKYRERPSQNVSPKFNHRRIHQPR</sequence>
<proteinExistence type="predicted"/>
<evidence type="ECO:0000313" key="3">
    <source>
        <dbReference type="Proteomes" id="UP000237105"/>
    </source>
</evidence>
<dbReference type="PANTHER" id="PTHR33790:SF10">
    <property type="entry name" value="PROTEIN EARLY RESPONSIVE TO DEHYDRATION 15"/>
    <property type="match status" value="1"/>
</dbReference>
<dbReference type="Proteomes" id="UP000237105">
    <property type="component" value="Unassembled WGS sequence"/>
</dbReference>
<name>A0A2P5DM52_PARAD</name>
<feature type="region of interest" description="Disordered" evidence="1">
    <location>
        <begin position="139"/>
        <end position="165"/>
    </location>
</feature>
<dbReference type="EMBL" id="JXTB01000029">
    <property type="protein sequence ID" value="PON74371.1"/>
    <property type="molecule type" value="Genomic_DNA"/>
</dbReference>
<reference evidence="3" key="1">
    <citation type="submission" date="2016-06" db="EMBL/GenBank/DDBJ databases">
        <title>Parallel loss of symbiosis genes in relatives of nitrogen-fixing non-legume Parasponia.</title>
        <authorList>
            <person name="Van Velzen R."/>
            <person name="Holmer R."/>
            <person name="Bu F."/>
            <person name="Rutten L."/>
            <person name="Van Zeijl A."/>
            <person name="Liu W."/>
            <person name="Santuari L."/>
            <person name="Cao Q."/>
            <person name="Sharma T."/>
            <person name="Shen D."/>
            <person name="Roswanjaya Y."/>
            <person name="Wardhani T."/>
            <person name="Kalhor M.S."/>
            <person name="Jansen J."/>
            <person name="Van den Hoogen J."/>
            <person name="Gungor B."/>
            <person name="Hartog M."/>
            <person name="Hontelez J."/>
            <person name="Verver J."/>
            <person name="Yang W.-C."/>
            <person name="Schijlen E."/>
            <person name="Repin R."/>
            <person name="Schilthuizen M."/>
            <person name="Schranz E."/>
            <person name="Heidstra R."/>
            <person name="Miyata K."/>
            <person name="Fedorova E."/>
            <person name="Kohlen W."/>
            <person name="Bisseling T."/>
            <person name="Smit S."/>
            <person name="Geurts R."/>
        </authorList>
    </citation>
    <scope>NUCLEOTIDE SEQUENCE [LARGE SCALE GENOMIC DNA]</scope>
    <source>
        <strain evidence="3">cv. WU1-14</strain>
    </source>
</reference>
<feature type="compositionally biased region" description="Basic residues" evidence="1">
    <location>
        <begin position="156"/>
        <end position="165"/>
    </location>
</feature>
<feature type="region of interest" description="Disordered" evidence="1">
    <location>
        <begin position="99"/>
        <end position="118"/>
    </location>
</feature>
<accession>A0A2P5DM52</accession>
<dbReference type="OrthoDB" id="628205at2759"/>
<protein>
    <submittedName>
        <fullName evidence="2">Ataxin-2, C-terminal</fullName>
    </submittedName>
</protein>
<comment type="caution">
    <text evidence="2">The sequence shown here is derived from an EMBL/GenBank/DDBJ whole genome shotgun (WGS) entry which is preliminary data.</text>
</comment>
<evidence type="ECO:0000256" key="1">
    <source>
        <dbReference type="SAM" id="MobiDB-lite"/>
    </source>
</evidence>
<dbReference type="InterPro" id="IPR040414">
    <property type="entry name" value="CID1/CID2"/>
</dbReference>
<gene>
    <name evidence="2" type="ORF">PanWU01x14_052030</name>
</gene>